<keyword evidence="1" id="KW-0808">Transferase</keyword>
<feature type="domain" description="HipA-like C-terminal" evidence="3">
    <location>
        <begin position="178"/>
        <end position="395"/>
    </location>
</feature>
<dbReference type="InterPro" id="IPR017508">
    <property type="entry name" value="HipA_N1"/>
</dbReference>
<protein>
    <recommendedName>
        <fullName evidence="6">HIPA PROTEIN</fullName>
    </recommendedName>
</protein>
<dbReference type="GO" id="GO:0005829">
    <property type="term" value="C:cytosol"/>
    <property type="evidence" value="ECO:0007669"/>
    <property type="project" value="TreeGrafter"/>
</dbReference>
<dbReference type="AlphaFoldDB" id="A0A3B0WIV9"/>
<evidence type="ECO:0000259" key="3">
    <source>
        <dbReference type="Pfam" id="PF07804"/>
    </source>
</evidence>
<keyword evidence="2" id="KW-0418">Kinase</keyword>
<evidence type="ECO:0000259" key="4">
    <source>
        <dbReference type="Pfam" id="PF13657"/>
    </source>
</evidence>
<organism evidence="5">
    <name type="scientific">hydrothermal vent metagenome</name>
    <dbReference type="NCBI Taxonomy" id="652676"/>
    <lineage>
        <taxon>unclassified sequences</taxon>
        <taxon>metagenomes</taxon>
        <taxon>ecological metagenomes</taxon>
    </lineage>
</organism>
<dbReference type="PANTHER" id="PTHR37419:SF8">
    <property type="entry name" value="TOXIN YJJJ"/>
    <property type="match status" value="1"/>
</dbReference>
<name>A0A3B0WIV9_9ZZZZ</name>
<evidence type="ECO:0000313" key="5">
    <source>
        <dbReference type="EMBL" id="VAW55948.1"/>
    </source>
</evidence>
<evidence type="ECO:0000256" key="1">
    <source>
        <dbReference type="ARBA" id="ARBA00022679"/>
    </source>
</evidence>
<dbReference type="InterPro" id="IPR052028">
    <property type="entry name" value="HipA_Ser/Thr_kinase"/>
</dbReference>
<feature type="domain" description="HipA N-terminal subdomain 1" evidence="4">
    <location>
        <begin position="34"/>
        <end position="125"/>
    </location>
</feature>
<dbReference type="Pfam" id="PF13657">
    <property type="entry name" value="Couple_hipA"/>
    <property type="match status" value="1"/>
</dbReference>
<evidence type="ECO:0000256" key="2">
    <source>
        <dbReference type="ARBA" id="ARBA00022777"/>
    </source>
</evidence>
<dbReference type="InterPro" id="IPR012893">
    <property type="entry name" value="HipA-like_C"/>
</dbReference>
<proteinExistence type="predicted"/>
<gene>
    <name evidence="5" type="ORF">MNBD_GAMMA07-2220</name>
</gene>
<sequence length="419" mass="47028">MTDVNKQRYDLYVDTPYTGLIKAAEAVLLESAGQLSQMGFRYTDTYLDHPHAFALDPIQLPLQKHEINLMCAGGMPGILDDYLPDDWGRKVLTTLAFYQEKHQLNAHSAIDVLTHLSNSRIGAIQWVKVGAQPEYAQGCDIKHLTSAETAAQFVDDAQAITENIDEMSLLYLANAGSGVGGARPKALLYENDKVYLAKFNRLARDDYNNAKVELACLRMAQAAGLNVFLGHIRAGVNKRDVLLLNRFDIVLDEQQRSTRQHLITINALLKNTQTQRDRGGVFRYDDIADVVRMHSIDIETNLKQLLRLMLFNRCINNTDDHERNFSLINNGQGYCLSPAYDLVPSLVTDMYPVAGYQYSHRPPTPREAMTQGKVFGLPKTQVKQIAEQVIDAVEQWKVFAHTEGVSDQDAINVGKVMVF</sequence>
<dbReference type="EMBL" id="UOFF01000147">
    <property type="protein sequence ID" value="VAW55948.1"/>
    <property type="molecule type" value="Genomic_DNA"/>
</dbReference>
<accession>A0A3B0WIV9</accession>
<dbReference type="PANTHER" id="PTHR37419">
    <property type="entry name" value="SERINE/THREONINE-PROTEIN KINASE TOXIN HIPA"/>
    <property type="match status" value="1"/>
</dbReference>
<dbReference type="Gene3D" id="1.10.1070.20">
    <property type="match status" value="1"/>
</dbReference>
<reference evidence="5" key="1">
    <citation type="submission" date="2018-06" db="EMBL/GenBank/DDBJ databases">
        <authorList>
            <person name="Zhirakovskaya E."/>
        </authorList>
    </citation>
    <scope>NUCLEOTIDE SEQUENCE</scope>
</reference>
<evidence type="ECO:0008006" key="6">
    <source>
        <dbReference type="Google" id="ProtNLM"/>
    </source>
</evidence>
<dbReference type="GO" id="GO:0004674">
    <property type="term" value="F:protein serine/threonine kinase activity"/>
    <property type="evidence" value="ECO:0007669"/>
    <property type="project" value="TreeGrafter"/>
</dbReference>
<dbReference type="Pfam" id="PF07804">
    <property type="entry name" value="HipA_C"/>
    <property type="match status" value="1"/>
</dbReference>